<sequence>MSNEVMCISSYVCSGFVGNRCGMIILDHFQIQGIFVLTTHFSNHTQYKHLGGSCMLEADIKSIFEATSANSLDKDMKYIITGYFPSSALVDITIEKVKEYKQKGIFFLCDPILGDDGRLYTKPEVKESMKKLVLYADLITPNATELECLSDQKVNSVNDALQACSVLHNKGVKTIIVTSINDGDDIILLCSFYKQTDVNKNFKVKIHRLKGFFTGVGDTFTYTLFAWIKQGVPIPNAVNRTISTLQTIIKNTTGTDEINLIHSTQFLKSTDELFTLEYLN</sequence>
<dbReference type="EC" id="2.7.1.35" evidence="2"/>
<dbReference type="RefSeq" id="XP_004255234.1">
    <property type="nucleotide sequence ID" value="XM_004255186.1"/>
</dbReference>
<evidence type="ECO:0000256" key="3">
    <source>
        <dbReference type="ARBA" id="ARBA00022679"/>
    </source>
</evidence>
<dbReference type="SUPFAM" id="SSF53613">
    <property type="entry name" value="Ribokinase-like"/>
    <property type="match status" value="1"/>
</dbReference>
<name>A0A0A1U8Z8_ENTIV</name>
<dbReference type="InterPro" id="IPR013749">
    <property type="entry name" value="PM/HMP-P_kinase-1"/>
</dbReference>
<dbReference type="VEuPathDB" id="AmoebaDB:EIN_230160"/>
<evidence type="ECO:0000313" key="8">
    <source>
        <dbReference type="EMBL" id="ELP88463.1"/>
    </source>
</evidence>
<organism evidence="8 9">
    <name type="scientific">Entamoeba invadens IP1</name>
    <dbReference type="NCBI Taxonomy" id="370355"/>
    <lineage>
        <taxon>Eukaryota</taxon>
        <taxon>Amoebozoa</taxon>
        <taxon>Evosea</taxon>
        <taxon>Archamoebae</taxon>
        <taxon>Mastigamoebida</taxon>
        <taxon>Entamoebidae</taxon>
        <taxon>Entamoeba</taxon>
    </lineage>
</organism>
<keyword evidence="9" id="KW-1185">Reference proteome</keyword>
<dbReference type="CDD" id="cd01173">
    <property type="entry name" value="pyridoxal_pyridoxamine_kinase"/>
    <property type="match status" value="1"/>
</dbReference>
<dbReference type="PANTHER" id="PTHR10534">
    <property type="entry name" value="PYRIDOXAL KINASE"/>
    <property type="match status" value="1"/>
</dbReference>
<dbReference type="GO" id="GO:0005829">
    <property type="term" value="C:cytosol"/>
    <property type="evidence" value="ECO:0007669"/>
    <property type="project" value="TreeGrafter"/>
</dbReference>
<dbReference type="GO" id="GO:0009443">
    <property type="term" value="P:pyridoxal 5'-phosphate salvage"/>
    <property type="evidence" value="ECO:0007669"/>
    <property type="project" value="InterPro"/>
</dbReference>
<evidence type="ECO:0000256" key="1">
    <source>
        <dbReference type="ARBA" id="ARBA00008805"/>
    </source>
</evidence>
<gene>
    <name evidence="8" type="ORF">EIN_230160</name>
</gene>
<protein>
    <recommendedName>
        <fullName evidence="2">pyridoxal kinase</fullName>
        <ecNumber evidence="2">2.7.1.35</ecNumber>
    </recommendedName>
</protein>
<keyword evidence="6" id="KW-0067">ATP-binding</keyword>
<evidence type="ECO:0000256" key="2">
    <source>
        <dbReference type="ARBA" id="ARBA00012104"/>
    </source>
</evidence>
<evidence type="ECO:0000259" key="7">
    <source>
        <dbReference type="Pfam" id="PF08543"/>
    </source>
</evidence>
<keyword evidence="5 8" id="KW-0418">Kinase</keyword>
<dbReference type="OMA" id="AWTHQHP"/>
<feature type="domain" description="Pyridoxamine kinase/Phosphomethylpyrimidine kinase" evidence="7">
    <location>
        <begin position="56"/>
        <end position="254"/>
    </location>
</feature>
<dbReference type="OrthoDB" id="2104723at2759"/>
<dbReference type="Proteomes" id="UP000014680">
    <property type="component" value="Unassembled WGS sequence"/>
</dbReference>
<evidence type="ECO:0000313" key="9">
    <source>
        <dbReference type="Proteomes" id="UP000014680"/>
    </source>
</evidence>
<keyword evidence="4" id="KW-0547">Nucleotide-binding</keyword>
<dbReference type="Gene3D" id="3.40.1190.20">
    <property type="match status" value="1"/>
</dbReference>
<accession>A0A0A1U8Z8</accession>
<comment type="similarity">
    <text evidence="1">Belongs to the pyridoxine kinase family.</text>
</comment>
<evidence type="ECO:0000256" key="5">
    <source>
        <dbReference type="ARBA" id="ARBA00022777"/>
    </source>
</evidence>
<proteinExistence type="inferred from homology"/>
<dbReference type="InterPro" id="IPR029056">
    <property type="entry name" value="Ribokinase-like"/>
</dbReference>
<reference evidence="8 9" key="1">
    <citation type="submission" date="2012-10" db="EMBL/GenBank/DDBJ databases">
        <authorList>
            <person name="Zafar N."/>
            <person name="Inman J."/>
            <person name="Hall N."/>
            <person name="Lorenzi H."/>
            <person name="Caler E."/>
        </authorList>
    </citation>
    <scope>NUCLEOTIDE SEQUENCE [LARGE SCALE GENOMIC DNA]</scope>
    <source>
        <strain evidence="8 9">IP1</strain>
    </source>
</reference>
<dbReference type="GO" id="GO:0008478">
    <property type="term" value="F:pyridoxal kinase activity"/>
    <property type="evidence" value="ECO:0007669"/>
    <property type="project" value="UniProtKB-EC"/>
</dbReference>
<keyword evidence="3 8" id="KW-0808">Transferase</keyword>
<dbReference type="EMBL" id="KB206756">
    <property type="protein sequence ID" value="ELP88463.1"/>
    <property type="molecule type" value="Genomic_DNA"/>
</dbReference>
<dbReference type="GO" id="GO:0005524">
    <property type="term" value="F:ATP binding"/>
    <property type="evidence" value="ECO:0007669"/>
    <property type="project" value="UniProtKB-KW"/>
</dbReference>
<evidence type="ECO:0000256" key="4">
    <source>
        <dbReference type="ARBA" id="ARBA00022741"/>
    </source>
</evidence>
<dbReference type="GeneID" id="14887461"/>
<dbReference type="PANTHER" id="PTHR10534:SF2">
    <property type="entry name" value="PYRIDOXAL KINASE"/>
    <property type="match status" value="1"/>
</dbReference>
<evidence type="ECO:0000256" key="6">
    <source>
        <dbReference type="ARBA" id="ARBA00022840"/>
    </source>
</evidence>
<dbReference type="Pfam" id="PF08543">
    <property type="entry name" value="Phos_pyr_kin"/>
    <property type="match status" value="1"/>
</dbReference>
<dbReference type="AlphaFoldDB" id="A0A0A1U8Z8"/>
<dbReference type="InterPro" id="IPR004625">
    <property type="entry name" value="PyrdxlKinase"/>
</dbReference>
<dbReference type="KEGG" id="eiv:EIN_230160"/>